<dbReference type="GO" id="GO:0005829">
    <property type="term" value="C:cytosol"/>
    <property type="evidence" value="ECO:0007669"/>
    <property type="project" value="TreeGrafter"/>
</dbReference>
<name>A0A918KEH7_9GAMM</name>
<protein>
    <recommendedName>
        <fullName evidence="4 6">dTDP-4-dehydrorhamnose reductase</fullName>
        <ecNumber evidence="3 6">1.1.1.133</ecNumber>
    </recommendedName>
</protein>
<dbReference type="InterPro" id="IPR029903">
    <property type="entry name" value="RmlD-like-bd"/>
</dbReference>
<evidence type="ECO:0000256" key="2">
    <source>
        <dbReference type="ARBA" id="ARBA00010944"/>
    </source>
</evidence>
<evidence type="ECO:0000256" key="5">
    <source>
        <dbReference type="ARBA" id="ARBA00048200"/>
    </source>
</evidence>
<dbReference type="PANTHER" id="PTHR10491">
    <property type="entry name" value="DTDP-4-DEHYDRORHAMNOSE REDUCTASE"/>
    <property type="match status" value="1"/>
</dbReference>
<comment type="cofactor">
    <cofactor evidence="6">
        <name>Mg(2+)</name>
        <dbReference type="ChEBI" id="CHEBI:18420"/>
    </cofactor>
    <text evidence="6">Binds 1 Mg(2+) ion per monomer.</text>
</comment>
<reference evidence="8" key="2">
    <citation type="submission" date="2020-09" db="EMBL/GenBank/DDBJ databases">
        <authorList>
            <person name="Sun Q."/>
            <person name="Kim S."/>
        </authorList>
    </citation>
    <scope>NUCLEOTIDE SEQUENCE</scope>
    <source>
        <strain evidence="8">KCTC 22169</strain>
    </source>
</reference>
<dbReference type="RefSeq" id="WP_189610159.1">
    <property type="nucleotide sequence ID" value="NZ_BMXR01000007.1"/>
</dbReference>
<keyword evidence="6" id="KW-0521">NADP</keyword>
<dbReference type="SUPFAM" id="SSF51735">
    <property type="entry name" value="NAD(P)-binding Rossmann-fold domains"/>
    <property type="match status" value="1"/>
</dbReference>
<dbReference type="InterPro" id="IPR036291">
    <property type="entry name" value="NAD(P)-bd_dom_sf"/>
</dbReference>
<dbReference type="EC" id="1.1.1.133" evidence="3 6"/>
<proteinExistence type="inferred from homology"/>
<gene>
    <name evidence="8" type="primary">rfbD</name>
    <name evidence="8" type="ORF">GCM10007392_30330</name>
</gene>
<dbReference type="InterPro" id="IPR005913">
    <property type="entry name" value="dTDP_dehydrorham_reduct"/>
</dbReference>
<comment type="similarity">
    <text evidence="2 6">Belongs to the dTDP-4-dehydrorhamnose reductase family.</text>
</comment>
<feature type="domain" description="RmlD-like substrate binding" evidence="7">
    <location>
        <begin position="1"/>
        <end position="284"/>
    </location>
</feature>
<evidence type="ECO:0000256" key="3">
    <source>
        <dbReference type="ARBA" id="ARBA00012929"/>
    </source>
</evidence>
<comment type="caution">
    <text evidence="8">The sequence shown here is derived from an EMBL/GenBank/DDBJ whole genome shotgun (WGS) entry which is preliminary data.</text>
</comment>
<dbReference type="NCBIfam" id="TIGR01214">
    <property type="entry name" value="rmlD"/>
    <property type="match status" value="1"/>
</dbReference>
<evidence type="ECO:0000256" key="4">
    <source>
        <dbReference type="ARBA" id="ARBA00017099"/>
    </source>
</evidence>
<dbReference type="EMBL" id="BMXR01000007">
    <property type="protein sequence ID" value="GGX60238.1"/>
    <property type="molecule type" value="Genomic_DNA"/>
</dbReference>
<dbReference type="AlphaFoldDB" id="A0A918KEH7"/>
<evidence type="ECO:0000313" key="8">
    <source>
        <dbReference type="EMBL" id="GGX60238.1"/>
    </source>
</evidence>
<dbReference type="Gene3D" id="3.40.50.720">
    <property type="entry name" value="NAD(P)-binding Rossmann-like Domain"/>
    <property type="match status" value="1"/>
</dbReference>
<evidence type="ECO:0000259" key="7">
    <source>
        <dbReference type="Pfam" id="PF04321"/>
    </source>
</evidence>
<sequence length="286" mass="31197">MKVLVTGSGQLAWELEQTVPASVELVKAPRAVLDITDDMACERVLSEVRPDWVINAAAYTAVDKAETEVEQAYAVNETGAANLARASARCGARLMHVSTDFVFDGNTSRPYEPGSDVNPQSVYGASKLAGERAVLKELSSAVIVRTAWVYSAHGQNFVKTMLRLMREKPELGVIVDQVGTPTWARGLAEVLWQGVSRAVPGGVYHWSDAGVASWYDFAVAIQDAALKRDRLHQAIPVKPIRTEAFPTPAKRPAYSVLDKASTWEAIGVAPVHWRHQLEAMMDTLAD</sequence>
<dbReference type="Gene3D" id="3.90.25.10">
    <property type="entry name" value="UDP-galactose 4-epimerase, domain 1"/>
    <property type="match status" value="1"/>
</dbReference>
<comment type="function">
    <text evidence="6">Catalyzes the reduction of dTDP-6-deoxy-L-lyxo-4-hexulose to yield dTDP-L-rhamnose.</text>
</comment>
<dbReference type="CDD" id="cd05254">
    <property type="entry name" value="dTDP_HR_like_SDR_e"/>
    <property type="match status" value="1"/>
</dbReference>
<dbReference type="GO" id="GO:0019305">
    <property type="term" value="P:dTDP-rhamnose biosynthetic process"/>
    <property type="evidence" value="ECO:0007669"/>
    <property type="project" value="TreeGrafter"/>
</dbReference>
<keyword evidence="9" id="KW-1185">Reference proteome</keyword>
<dbReference type="PANTHER" id="PTHR10491:SF4">
    <property type="entry name" value="METHIONINE ADENOSYLTRANSFERASE 2 SUBUNIT BETA"/>
    <property type="match status" value="1"/>
</dbReference>
<evidence type="ECO:0000256" key="1">
    <source>
        <dbReference type="ARBA" id="ARBA00004781"/>
    </source>
</evidence>
<dbReference type="Pfam" id="PF04321">
    <property type="entry name" value="RmlD_sub_bind"/>
    <property type="match status" value="1"/>
</dbReference>
<comment type="pathway">
    <text evidence="1 6">Carbohydrate biosynthesis; dTDP-L-rhamnose biosynthesis.</text>
</comment>
<keyword evidence="6" id="KW-0560">Oxidoreductase</keyword>
<evidence type="ECO:0000256" key="6">
    <source>
        <dbReference type="RuleBase" id="RU364082"/>
    </source>
</evidence>
<comment type="catalytic activity">
    <reaction evidence="5 6">
        <text>dTDP-beta-L-rhamnose + NADP(+) = dTDP-4-dehydro-beta-L-rhamnose + NADPH + H(+)</text>
        <dbReference type="Rhea" id="RHEA:21796"/>
        <dbReference type="ChEBI" id="CHEBI:15378"/>
        <dbReference type="ChEBI" id="CHEBI:57510"/>
        <dbReference type="ChEBI" id="CHEBI:57783"/>
        <dbReference type="ChEBI" id="CHEBI:58349"/>
        <dbReference type="ChEBI" id="CHEBI:62830"/>
        <dbReference type="EC" id="1.1.1.133"/>
    </reaction>
</comment>
<dbReference type="Proteomes" id="UP000626148">
    <property type="component" value="Unassembled WGS sequence"/>
</dbReference>
<reference evidence="8" key="1">
    <citation type="journal article" date="2014" name="Int. J. Syst. Evol. Microbiol.">
        <title>Complete genome sequence of Corynebacterium casei LMG S-19264T (=DSM 44701T), isolated from a smear-ripened cheese.</title>
        <authorList>
            <consortium name="US DOE Joint Genome Institute (JGI-PGF)"/>
            <person name="Walter F."/>
            <person name="Albersmeier A."/>
            <person name="Kalinowski J."/>
            <person name="Ruckert C."/>
        </authorList>
    </citation>
    <scope>NUCLEOTIDE SEQUENCE</scope>
    <source>
        <strain evidence="8">KCTC 22169</strain>
    </source>
</reference>
<accession>A0A918KEH7</accession>
<evidence type="ECO:0000313" key="9">
    <source>
        <dbReference type="Proteomes" id="UP000626148"/>
    </source>
</evidence>
<dbReference type="GO" id="GO:0008831">
    <property type="term" value="F:dTDP-4-dehydrorhamnose reductase activity"/>
    <property type="evidence" value="ECO:0007669"/>
    <property type="project" value="UniProtKB-EC"/>
</dbReference>
<organism evidence="8 9">
    <name type="scientific">Saccharospirillum salsuginis</name>
    <dbReference type="NCBI Taxonomy" id="418750"/>
    <lineage>
        <taxon>Bacteria</taxon>
        <taxon>Pseudomonadati</taxon>
        <taxon>Pseudomonadota</taxon>
        <taxon>Gammaproteobacteria</taxon>
        <taxon>Oceanospirillales</taxon>
        <taxon>Saccharospirillaceae</taxon>
        <taxon>Saccharospirillum</taxon>
    </lineage>
</organism>